<feature type="transmembrane region" description="Helical" evidence="1">
    <location>
        <begin position="401"/>
        <end position="420"/>
    </location>
</feature>
<sequence>MKAGLRQRMSWLHTCCGLLCAWLLCLIFLAGSLSVFREPISHWMASEPVLPEACASLPQEAVLAAASRYLAGQQADARFWRIELPAAPSQAMKLFWRGAGGVTHEAALDPRDGALLPQPWGRKSEGGRHFMTLHYTLHAGNIGFWLVGLLTIGLLAALFSGVIVHKRIFKDCFTFRPGRGQRAWLDGHNASAVLTLPFQLMIAYTGLAIFYISYMPGPLHAVYGEQGMAGWQADLAREPPHTNTAPLPPPPQLDERMPARQQLGLLTQAAQAALDRPARMIMVERPGQPGERITVYTRPDEEKAIRQLSSPAARAVFDGASGAFTALHASVGKQTSEAAHHIMERLHVAAYGGWTIKGLYFICGLAGALMMATGAVLFTIKRRNKSAGEFGAATAAFYRMAESLNVAAIAGACLACIAYFHANRLIQADLPGRDIWEIRAFFLVWLLSLLHACLRPTRRAWLEQLCAACLLCLALPVVNALTTGQHLLAYARAGDGQAAGVESAILGFGGLFAIAALRVREGVWAAPKPGRPASAPPGYRRRVLGRLLCAVAGGYALATASATLLAQILALSGLARPAIGLSLATLLSFLIYAAAILWVFAAPRAWRDLLAATAALAALAWTMGGP</sequence>
<feature type="transmembrane region" description="Helical" evidence="1">
    <location>
        <begin position="578"/>
        <end position="601"/>
    </location>
</feature>
<reference evidence="2 3" key="1">
    <citation type="journal article" date="2006" name="J. Bacteriol.">
        <title>Comparison of the genome sequence of the poultry pathogen Bordetella avium with those of B. bronchiseptica, B. pertussis, and B. parapertussis reveals extensive diversity in surface structures associated with host interaction.</title>
        <authorList>
            <person name="Sebaihia M."/>
            <person name="Preston A."/>
            <person name="Maskell D.J."/>
            <person name="Kuzmiak H."/>
            <person name="Connell T.D."/>
            <person name="King N.D."/>
            <person name="Orndorff P.E."/>
            <person name="Miyamoto D.M."/>
            <person name="Thomson N.R."/>
            <person name="Harris D."/>
            <person name="Goble A."/>
            <person name="Lord A."/>
            <person name="Murphy L."/>
            <person name="Quail M.A."/>
            <person name="Rutter S."/>
            <person name="Squares R."/>
            <person name="Squares S."/>
            <person name="Woodward J."/>
            <person name="Parkhill J."/>
            <person name="Temple L.M."/>
        </authorList>
    </citation>
    <scope>NUCLEOTIDE SEQUENCE [LARGE SCALE GENOMIC DNA]</scope>
    <source>
        <strain evidence="2 3">197N</strain>
    </source>
</reference>
<dbReference type="eggNOG" id="COG3182">
    <property type="taxonomic scope" value="Bacteria"/>
</dbReference>
<dbReference type="EMBL" id="AM167904">
    <property type="protein sequence ID" value="CAJ48238.1"/>
    <property type="molecule type" value="Genomic_DNA"/>
</dbReference>
<evidence type="ECO:0000313" key="2">
    <source>
        <dbReference type="EMBL" id="CAJ48238.1"/>
    </source>
</evidence>
<keyword evidence="1" id="KW-1133">Transmembrane helix</keyword>
<proteinExistence type="predicted"/>
<dbReference type="RefSeq" id="WP_012416328.1">
    <property type="nucleotide sequence ID" value="NC_010645.1"/>
</dbReference>
<keyword evidence="1" id="KW-0472">Membrane</keyword>
<name>Q2KXM1_BORA1</name>
<gene>
    <name evidence="2" type="ordered locus">BAV0633</name>
</gene>
<dbReference type="STRING" id="360910.BAV0633"/>
<feature type="transmembrane region" description="Helical" evidence="1">
    <location>
        <begin position="461"/>
        <end position="478"/>
    </location>
</feature>
<feature type="transmembrane region" description="Helical" evidence="1">
    <location>
        <begin position="190"/>
        <end position="214"/>
    </location>
</feature>
<dbReference type="PANTHER" id="PTHR34219">
    <property type="entry name" value="IRON-REGULATED INNER MEMBRANE PROTEIN-RELATED"/>
    <property type="match status" value="1"/>
</dbReference>
<feature type="transmembrane region" description="Helical" evidence="1">
    <location>
        <begin position="547"/>
        <end position="572"/>
    </location>
</feature>
<dbReference type="Pfam" id="PF03929">
    <property type="entry name" value="PepSY_TM"/>
    <property type="match status" value="1"/>
</dbReference>
<feature type="transmembrane region" description="Helical" evidence="1">
    <location>
        <begin position="435"/>
        <end position="454"/>
    </location>
</feature>
<dbReference type="KEGG" id="bav:BAV0633"/>
<dbReference type="AlphaFoldDB" id="Q2KXM1"/>
<protein>
    <submittedName>
        <fullName evidence="2">Membrane protein</fullName>
    </submittedName>
</protein>
<evidence type="ECO:0000313" key="3">
    <source>
        <dbReference type="Proteomes" id="UP000001977"/>
    </source>
</evidence>
<keyword evidence="3" id="KW-1185">Reference proteome</keyword>
<dbReference type="Proteomes" id="UP000001977">
    <property type="component" value="Chromosome"/>
</dbReference>
<dbReference type="PANTHER" id="PTHR34219:SF4">
    <property type="entry name" value="PEPSY DOMAIN-CONTAINING PROTEIN"/>
    <property type="match status" value="1"/>
</dbReference>
<feature type="transmembrane region" description="Helical" evidence="1">
    <location>
        <begin position="142"/>
        <end position="169"/>
    </location>
</feature>
<feature type="transmembrane region" description="Helical" evidence="1">
    <location>
        <begin position="608"/>
        <end position="624"/>
    </location>
</feature>
<keyword evidence="1" id="KW-0812">Transmembrane</keyword>
<dbReference type="HOGENOM" id="CLU_025664_2_0_4"/>
<dbReference type="InterPro" id="IPR005625">
    <property type="entry name" value="PepSY-ass_TM"/>
</dbReference>
<dbReference type="OrthoDB" id="9776609at2"/>
<accession>Q2KXM1</accession>
<feature type="transmembrane region" description="Helical" evidence="1">
    <location>
        <begin position="359"/>
        <end position="380"/>
    </location>
</feature>
<evidence type="ECO:0000256" key="1">
    <source>
        <dbReference type="SAM" id="Phobius"/>
    </source>
</evidence>
<feature type="transmembrane region" description="Helical" evidence="1">
    <location>
        <begin position="498"/>
        <end position="519"/>
    </location>
</feature>
<organism evidence="2 3">
    <name type="scientific">Bordetella avium (strain 197N)</name>
    <dbReference type="NCBI Taxonomy" id="360910"/>
    <lineage>
        <taxon>Bacteria</taxon>
        <taxon>Pseudomonadati</taxon>
        <taxon>Pseudomonadota</taxon>
        <taxon>Betaproteobacteria</taxon>
        <taxon>Burkholderiales</taxon>
        <taxon>Alcaligenaceae</taxon>
        <taxon>Bordetella</taxon>
    </lineage>
</organism>